<evidence type="ECO:0000313" key="2">
    <source>
        <dbReference type="EMBL" id="MDN3589351.1"/>
    </source>
</evidence>
<accession>A0ABT8BBP6</accession>
<evidence type="ECO:0000259" key="1">
    <source>
        <dbReference type="Pfam" id="PF08241"/>
    </source>
</evidence>
<keyword evidence="3" id="KW-1185">Reference proteome</keyword>
<dbReference type="EMBL" id="JAUFPX010000002">
    <property type="protein sequence ID" value="MDN3589351.1"/>
    <property type="molecule type" value="Genomic_DNA"/>
</dbReference>
<keyword evidence="2" id="KW-0808">Transferase</keyword>
<dbReference type="SUPFAM" id="SSF53335">
    <property type="entry name" value="S-adenosyl-L-methionine-dependent methyltransferases"/>
    <property type="match status" value="1"/>
</dbReference>
<dbReference type="GO" id="GO:0032259">
    <property type="term" value="P:methylation"/>
    <property type="evidence" value="ECO:0007669"/>
    <property type="project" value="UniProtKB-KW"/>
</dbReference>
<dbReference type="InterPro" id="IPR011990">
    <property type="entry name" value="TPR-like_helical_dom_sf"/>
</dbReference>
<keyword evidence="2" id="KW-0489">Methyltransferase</keyword>
<evidence type="ECO:0000313" key="3">
    <source>
        <dbReference type="Proteomes" id="UP001224644"/>
    </source>
</evidence>
<organism evidence="2 3">
    <name type="scientific">Methylobacterium adhaesivum</name>
    <dbReference type="NCBI Taxonomy" id="333297"/>
    <lineage>
        <taxon>Bacteria</taxon>
        <taxon>Pseudomonadati</taxon>
        <taxon>Pseudomonadota</taxon>
        <taxon>Alphaproteobacteria</taxon>
        <taxon>Hyphomicrobiales</taxon>
        <taxon>Methylobacteriaceae</taxon>
        <taxon>Methylobacterium</taxon>
    </lineage>
</organism>
<dbReference type="Pfam" id="PF08241">
    <property type="entry name" value="Methyltransf_11"/>
    <property type="match status" value="1"/>
</dbReference>
<feature type="domain" description="Methyltransferase type 11" evidence="1">
    <location>
        <begin position="156"/>
        <end position="249"/>
    </location>
</feature>
<dbReference type="Gene3D" id="3.40.50.150">
    <property type="entry name" value="Vaccinia Virus protein VP39"/>
    <property type="match status" value="1"/>
</dbReference>
<dbReference type="PANTHER" id="PTHR42912:SF93">
    <property type="entry name" value="N6-ADENOSINE-METHYLTRANSFERASE TMT1A"/>
    <property type="match status" value="1"/>
</dbReference>
<sequence>MSCRSGSGDLLADRRYAYAEACLAEGDAQAAIEVAEQTLEIAPRYAPAWFLLGRAREVRHRAGGDPADHHAALRAYAAALDLDPDDTQGARMALAQIGEGSLLGAISPAYIRALFDAYAPRFERHLVDDLGYRAHELIVAALDALPEAPAGYDDGLDLGCGTGLVGAALGDRARRLTGFDLSPLMLAQAARGKRYTRLVEGDCIAGLAAEPAASTDLVTAADVMIYVGALTGLVEGAARVLRPGGLLAFSVQSHAGGGLVLGADARYAHGDALVRDDVARAGLTLLCLEPATLRRERGLAVPGRIVVARRPPSKPCPEIIPPD</sequence>
<name>A0ABT8BBP6_9HYPH</name>
<protein>
    <submittedName>
        <fullName evidence="2">Methyltransferase domain-containing protein</fullName>
    </submittedName>
</protein>
<dbReference type="InterPro" id="IPR013216">
    <property type="entry name" value="Methyltransf_11"/>
</dbReference>
<dbReference type="RefSeq" id="WP_238223728.1">
    <property type="nucleotide sequence ID" value="NZ_BPQD01000007.1"/>
</dbReference>
<comment type="caution">
    <text evidence="2">The sequence shown here is derived from an EMBL/GenBank/DDBJ whole genome shotgun (WGS) entry which is preliminary data.</text>
</comment>
<dbReference type="CDD" id="cd02440">
    <property type="entry name" value="AdoMet_MTases"/>
    <property type="match status" value="1"/>
</dbReference>
<dbReference type="Proteomes" id="UP001224644">
    <property type="component" value="Unassembled WGS sequence"/>
</dbReference>
<dbReference type="InterPro" id="IPR050508">
    <property type="entry name" value="Methyltransf_Superfamily"/>
</dbReference>
<reference evidence="3" key="1">
    <citation type="journal article" date="2019" name="Int. J. Syst. Evol. Microbiol.">
        <title>The Global Catalogue of Microorganisms (GCM) 10K type strain sequencing project: providing services to taxonomists for standard genome sequencing and annotation.</title>
        <authorList>
            <consortium name="The Broad Institute Genomics Platform"/>
            <consortium name="The Broad Institute Genome Sequencing Center for Infectious Disease"/>
            <person name="Wu L."/>
            <person name="Ma J."/>
        </authorList>
    </citation>
    <scope>NUCLEOTIDE SEQUENCE [LARGE SCALE GENOMIC DNA]</scope>
    <source>
        <strain evidence="3">CECT 7069</strain>
    </source>
</reference>
<dbReference type="PANTHER" id="PTHR42912">
    <property type="entry name" value="METHYLTRANSFERASE"/>
    <property type="match status" value="1"/>
</dbReference>
<dbReference type="SUPFAM" id="SSF48452">
    <property type="entry name" value="TPR-like"/>
    <property type="match status" value="1"/>
</dbReference>
<dbReference type="GO" id="GO:0008168">
    <property type="term" value="F:methyltransferase activity"/>
    <property type="evidence" value="ECO:0007669"/>
    <property type="project" value="UniProtKB-KW"/>
</dbReference>
<gene>
    <name evidence="2" type="ORF">QWZ12_01865</name>
</gene>
<proteinExistence type="predicted"/>
<dbReference type="InterPro" id="IPR029063">
    <property type="entry name" value="SAM-dependent_MTases_sf"/>
</dbReference>
<dbReference type="Gene3D" id="1.25.40.10">
    <property type="entry name" value="Tetratricopeptide repeat domain"/>
    <property type="match status" value="1"/>
</dbReference>